<accession>A0A5A8DTY3</accession>
<keyword evidence="2 3" id="KW-0067">ATP-binding</keyword>
<dbReference type="InterPro" id="IPR036961">
    <property type="entry name" value="Kinesin_motor_dom_sf"/>
</dbReference>
<dbReference type="PANTHER" id="PTHR47972:SF28">
    <property type="entry name" value="KINESIN-LIKE PROTEIN KLP-3"/>
    <property type="match status" value="1"/>
</dbReference>
<evidence type="ECO:0000256" key="2">
    <source>
        <dbReference type="ARBA" id="ARBA00022840"/>
    </source>
</evidence>
<dbReference type="Pfam" id="PF00225">
    <property type="entry name" value="Kinesin"/>
    <property type="match status" value="1"/>
</dbReference>
<protein>
    <recommendedName>
        <fullName evidence="4">Kinesin-like protein</fullName>
    </recommendedName>
</protein>
<dbReference type="Proteomes" id="UP000325113">
    <property type="component" value="Unassembled WGS sequence"/>
</dbReference>
<keyword evidence="4" id="KW-0493">Microtubule</keyword>
<feature type="domain" description="Kinesin motor" evidence="7">
    <location>
        <begin position="356"/>
        <end position="755"/>
    </location>
</feature>
<dbReference type="PANTHER" id="PTHR47972">
    <property type="entry name" value="KINESIN-LIKE PROTEIN KLP-3"/>
    <property type="match status" value="1"/>
</dbReference>
<evidence type="ECO:0000259" key="7">
    <source>
        <dbReference type="PROSITE" id="PS50067"/>
    </source>
</evidence>
<dbReference type="SMART" id="SM00129">
    <property type="entry name" value="KISc"/>
    <property type="match status" value="1"/>
</dbReference>
<dbReference type="PRINTS" id="PR00380">
    <property type="entry name" value="KINESINHEAVY"/>
</dbReference>
<dbReference type="Gene3D" id="3.40.850.10">
    <property type="entry name" value="Kinesin motor domain"/>
    <property type="match status" value="1"/>
</dbReference>
<evidence type="ECO:0000256" key="1">
    <source>
        <dbReference type="ARBA" id="ARBA00022741"/>
    </source>
</evidence>
<comment type="similarity">
    <text evidence="3 4">Belongs to the TRAFAC class myosin-kinesin ATPase superfamily. Kinesin family.</text>
</comment>
<proteinExistence type="inferred from homology"/>
<evidence type="ECO:0000313" key="8">
    <source>
        <dbReference type="EMBL" id="KAA0168915.1"/>
    </source>
</evidence>
<keyword evidence="5" id="KW-0175">Coiled coil</keyword>
<name>A0A5A8DTY3_CAFRO</name>
<dbReference type="EMBL" id="VLTM01000001">
    <property type="protein sequence ID" value="KAA0168915.1"/>
    <property type="molecule type" value="Genomic_DNA"/>
</dbReference>
<dbReference type="InterPro" id="IPR001752">
    <property type="entry name" value="Kinesin_motor_dom"/>
</dbReference>
<comment type="caution">
    <text evidence="8">The sequence shown here is derived from an EMBL/GenBank/DDBJ whole genome shotgun (WGS) entry which is preliminary data.</text>
</comment>
<dbReference type="SUPFAM" id="SSF52540">
    <property type="entry name" value="P-loop containing nucleoside triphosphate hydrolases"/>
    <property type="match status" value="1"/>
</dbReference>
<keyword evidence="1 3" id="KW-0547">Nucleotide-binding</keyword>
<sequence>MEAELRPEVRAAVEAEERPSVLESLRAALRPEAQAALDAELRPAVATALDAELRPKLRAALSAELRPTVKAELEAELRSSVRAELDATVRPDVEAELSAELRPKLKAALSAELRPEVWQSVEASVRPAVEESLTAELRPAVATALDAELRPKLRAALSAELRPAVKAELEAELRPVLRESLEASLRTEVVAALRRDALPEAAAAARREAEAGVRESLRAELEPTIRAELEADVRARAAEAGRADAEARAMAEARAAAAEETAAAVERAREAAAARAKGEAEAAAAARLAAALREAEARSQEAVARARAEAEALAKREAEAVAEGLRAAVAEADARWRREAAARRRAHNWALELAGNVRVFARIRPVLDMERAGAGAAGARVALCAVSDEEVGMVEEAGVRPGKFTFDRVFGPGSTQQEVFDEVEPLVVSCLDGYNATVFAYGQTGSGKTFTIQGEPASPGVTSRTMQKLLEAARERAFAERRVYSLELSVLEVYNEDVRDLLALVPGDMADASGAWRADWLRAPASGAPAAAAAAAADAAPGASRLLFTAAPAPPKARLDVHRDPRTGGSSVAGLSRVALRSEADAEMAIRLAGERRAVGAHSMNERSSRSHLVITVYAQASPAGEAGSSRRLPGVASKLHIIDLAGSERLDKTGASGERMVEAKAINKSLSAFGNVMEALAASSADDSARSGRGGHPSGRARHVPFRDSKLTFLLQDSLRGGSKVLMFANVSPAVFNAKESTNSLRFAQRCRAVQFSKATKNIVP</sequence>
<dbReference type="InterPro" id="IPR027417">
    <property type="entry name" value="P-loop_NTPase"/>
</dbReference>
<evidence type="ECO:0000313" key="9">
    <source>
        <dbReference type="Proteomes" id="UP000325113"/>
    </source>
</evidence>
<dbReference type="InterPro" id="IPR019821">
    <property type="entry name" value="Kinesin_motor_CS"/>
</dbReference>
<feature type="binding site" evidence="3">
    <location>
        <begin position="442"/>
        <end position="449"/>
    </location>
    <ligand>
        <name>ATP</name>
        <dbReference type="ChEBI" id="CHEBI:30616"/>
    </ligand>
</feature>
<gene>
    <name evidence="8" type="ORF">FNF31_00076</name>
</gene>
<evidence type="ECO:0000256" key="4">
    <source>
        <dbReference type="RuleBase" id="RU000394"/>
    </source>
</evidence>
<evidence type="ECO:0000256" key="6">
    <source>
        <dbReference type="SAM" id="MobiDB-lite"/>
    </source>
</evidence>
<dbReference type="GO" id="GO:0005524">
    <property type="term" value="F:ATP binding"/>
    <property type="evidence" value="ECO:0007669"/>
    <property type="project" value="UniProtKB-UniRule"/>
</dbReference>
<dbReference type="GO" id="GO:0005874">
    <property type="term" value="C:microtubule"/>
    <property type="evidence" value="ECO:0007669"/>
    <property type="project" value="UniProtKB-KW"/>
</dbReference>
<dbReference type="PROSITE" id="PS50067">
    <property type="entry name" value="KINESIN_MOTOR_2"/>
    <property type="match status" value="1"/>
</dbReference>
<dbReference type="GO" id="GO:0008017">
    <property type="term" value="F:microtubule binding"/>
    <property type="evidence" value="ECO:0007669"/>
    <property type="project" value="InterPro"/>
</dbReference>
<dbReference type="GO" id="GO:0003777">
    <property type="term" value="F:microtubule motor activity"/>
    <property type="evidence" value="ECO:0007669"/>
    <property type="project" value="InterPro"/>
</dbReference>
<feature type="region of interest" description="Disordered" evidence="6">
    <location>
        <begin position="685"/>
        <end position="704"/>
    </location>
</feature>
<organism evidence="8 9">
    <name type="scientific">Cafeteria roenbergensis</name>
    <name type="common">Marine flagellate</name>
    <dbReference type="NCBI Taxonomy" id="33653"/>
    <lineage>
        <taxon>Eukaryota</taxon>
        <taxon>Sar</taxon>
        <taxon>Stramenopiles</taxon>
        <taxon>Bigyra</taxon>
        <taxon>Opalozoa</taxon>
        <taxon>Bicosoecida</taxon>
        <taxon>Cafeteriaceae</taxon>
        <taxon>Cafeteria</taxon>
    </lineage>
</organism>
<dbReference type="InterPro" id="IPR027640">
    <property type="entry name" value="Kinesin-like_fam"/>
</dbReference>
<keyword evidence="3 4" id="KW-0505">Motor protein</keyword>
<dbReference type="AlphaFoldDB" id="A0A5A8DTY3"/>
<evidence type="ECO:0000256" key="5">
    <source>
        <dbReference type="SAM" id="Coils"/>
    </source>
</evidence>
<dbReference type="PROSITE" id="PS00411">
    <property type="entry name" value="KINESIN_MOTOR_1"/>
    <property type="match status" value="1"/>
</dbReference>
<reference evidence="8 9" key="1">
    <citation type="submission" date="2019-07" db="EMBL/GenBank/DDBJ databases">
        <title>Genomes of Cafeteria roenbergensis.</title>
        <authorList>
            <person name="Fischer M.G."/>
            <person name="Hackl T."/>
            <person name="Roman M."/>
        </authorList>
    </citation>
    <scope>NUCLEOTIDE SEQUENCE [LARGE SCALE GENOMIC DNA]</scope>
    <source>
        <strain evidence="8 9">Cflag</strain>
    </source>
</reference>
<evidence type="ECO:0000256" key="3">
    <source>
        <dbReference type="PROSITE-ProRule" id="PRU00283"/>
    </source>
</evidence>
<feature type="coiled-coil region" evidence="5">
    <location>
        <begin position="248"/>
        <end position="335"/>
    </location>
</feature>
<dbReference type="GO" id="GO:0007018">
    <property type="term" value="P:microtubule-based movement"/>
    <property type="evidence" value="ECO:0007669"/>
    <property type="project" value="InterPro"/>
</dbReference>